<keyword evidence="9 14" id="KW-0862">Zinc</keyword>
<evidence type="ECO:0000256" key="14">
    <source>
        <dbReference type="PIRNR" id="PIRNR006404"/>
    </source>
</evidence>
<gene>
    <name evidence="19" type="ORF">Dthio_PD3318</name>
</gene>
<evidence type="ECO:0000256" key="8">
    <source>
        <dbReference type="ARBA" id="ARBA00022801"/>
    </source>
</evidence>
<dbReference type="InterPro" id="IPR008915">
    <property type="entry name" value="Peptidase_M50"/>
</dbReference>
<feature type="transmembrane region" description="Helical" evidence="14">
    <location>
        <begin position="108"/>
        <end position="131"/>
    </location>
</feature>
<feature type="domain" description="CBS" evidence="18">
    <location>
        <begin position="315"/>
        <end position="372"/>
    </location>
</feature>
<dbReference type="Gene3D" id="3.10.580.10">
    <property type="entry name" value="CBS-domain"/>
    <property type="match status" value="2"/>
</dbReference>
<keyword evidence="20" id="KW-1185">Reference proteome</keyword>
<dbReference type="SUPFAM" id="SSF54631">
    <property type="entry name" value="CBS-domain pair"/>
    <property type="match status" value="1"/>
</dbReference>
<dbReference type="EMBL" id="ACJN02000001">
    <property type="protein sequence ID" value="EFI35879.1"/>
    <property type="molecule type" value="Genomic_DNA"/>
</dbReference>
<evidence type="ECO:0000256" key="9">
    <source>
        <dbReference type="ARBA" id="ARBA00022833"/>
    </source>
</evidence>
<evidence type="ECO:0000256" key="12">
    <source>
        <dbReference type="ARBA" id="ARBA00023122"/>
    </source>
</evidence>
<evidence type="ECO:0000256" key="13">
    <source>
        <dbReference type="ARBA" id="ARBA00023136"/>
    </source>
</evidence>
<evidence type="ECO:0000256" key="7">
    <source>
        <dbReference type="ARBA" id="ARBA00022737"/>
    </source>
</evidence>
<keyword evidence="4 14" id="KW-0645">Protease</keyword>
<reference evidence="19" key="1">
    <citation type="submission" date="2010-05" db="EMBL/GenBank/DDBJ databases">
        <title>The draft genome of Desulfonatronospira thiodismutans ASO3-1.</title>
        <authorList>
            <consortium name="US DOE Joint Genome Institute (JGI-PGF)"/>
            <person name="Lucas S."/>
            <person name="Copeland A."/>
            <person name="Lapidus A."/>
            <person name="Cheng J.-F."/>
            <person name="Bruce D."/>
            <person name="Goodwin L."/>
            <person name="Pitluck S."/>
            <person name="Chertkov O."/>
            <person name="Brettin T."/>
            <person name="Detter J.C."/>
            <person name="Han C."/>
            <person name="Land M.L."/>
            <person name="Hauser L."/>
            <person name="Kyrpides N."/>
            <person name="Mikhailova N."/>
            <person name="Muyzer G."/>
            <person name="Woyke T."/>
        </authorList>
    </citation>
    <scope>NUCLEOTIDE SEQUENCE [LARGE SCALE GENOMIC DNA]</scope>
    <source>
        <strain evidence="19">ASO3-1</strain>
    </source>
</reference>
<comment type="subcellular location">
    <subcellularLocation>
        <location evidence="1 14">Cell membrane</location>
        <topology evidence="1 14">Multi-pass membrane protein</topology>
    </subcellularLocation>
</comment>
<feature type="active site" evidence="15">
    <location>
        <position position="69"/>
    </location>
</feature>
<evidence type="ECO:0000256" key="5">
    <source>
        <dbReference type="ARBA" id="ARBA00022692"/>
    </source>
</evidence>
<feature type="transmembrane region" description="Helical" evidence="14">
    <location>
        <begin position="213"/>
        <end position="231"/>
    </location>
</feature>
<dbReference type="RefSeq" id="WP_008869008.1">
    <property type="nucleotide sequence ID" value="NZ_ACJN02000001.1"/>
</dbReference>
<keyword evidence="3 14" id="KW-1003">Cell membrane</keyword>
<dbReference type="PIRSF" id="PIRSF006404">
    <property type="entry name" value="UCP006404_Pept_M50_CBS"/>
    <property type="match status" value="1"/>
</dbReference>
<accession>D6SMG8</accession>
<dbReference type="GO" id="GO:0046872">
    <property type="term" value="F:metal ion binding"/>
    <property type="evidence" value="ECO:0007669"/>
    <property type="project" value="UniProtKB-UniRule"/>
</dbReference>
<dbReference type="GO" id="GO:0005886">
    <property type="term" value="C:plasma membrane"/>
    <property type="evidence" value="ECO:0007669"/>
    <property type="project" value="UniProtKB-SubCell"/>
</dbReference>
<keyword evidence="11 14" id="KW-0482">Metalloprotease</keyword>
<dbReference type="SMART" id="SM00116">
    <property type="entry name" value="CBS"/>
    <property type="match status" value="2"/>
</dbReference>
<feature type="binding site" evidence="16">
    <location>
        <position position="167"/>
    </location>
    <ligand>
        <name>Zn(2+)</name>
        <dbReference type="ChEBI" id="CHEBI:29105"/>
        <note>catalytic</note>
    </ligand>
</feature>
<evidence type="ECO:0000256" key="10">
    <source>
        <dbReference type="ARBA" id="ARBA00022989"/>
    </source>
</evidence>
<dbReference type="InterPro" id="IPR000644">
    <property type="entry name" value="CBS_dom"/>
</dbReference>
<evidence type="ECO:0000256" key="11">
    <source>
        <dbReference type="ARBA" id="ARBA00023049"/>
    </source>
</evidence>
<keyword evidence="8 14" id="KW-0378">Hydrolase</keyword>
<dbReference type="PANTHER" id="PTHR39188:SF3">
    <property type="entry name" value="STAGE IV SPORULATION PROTEIN FB"/>
    <property type="match status" value="1"/>
</dbReference>
<dbReference type="PANTHER" id="PTHR39188">
    <property type="entry name" value="MEMBRANE-ASSOCIATED ZINC METALLOPROTEASE M50B"/>
    <property type="match status" value="1"/>
</dbReference>
<keyword evidence="10 14" id="KW-1133">Transmembrane helix</keyword>
<keyword evidence="5 14" id="KW-0812">Transmembrane</keyword>
<comment type="cofactor">
    <cofactor evidence="14 16">
        <name>Zn(2+)</name>
        <dbReference type="ChEBI" id="CHEBI:29105"/>
    </cofactor>
    <text evidence="14 16">Binds 1 zinc ion per subunit.</text>
</comment>
<dbReference type="Proteomes" id="UP000005496">
    <property type="component" value="Unassembled WGS sequence"/>
</dbReference>
<organism evidence="19 20">
    <name type="scientific">Desulfonatronospira thiodismutans ASO3-1</name>
    <dbReference type="NCBI Taxonomy" id="555779"/>
    <lineage>
        <taxon>Bacteria</taxon>
        <taxon>Pseudomonadati</taxon>
        <taxon>Thermodesulfobacteriota</taxon>
        <taxon>Desulfovibrionia</taxon>
        <taxon>Desulfovibrionales</taxon>
        <taxon>Desulfonatronovibrionaceae</taxon>
        <taxon>Desulfonatronospira</taxon>
    </lineage>
</organism>
<dbReference type="InterPro" id="IPR016483">
    <property type="entry name" value="UCP006404_Pept_M50_CBS"/>
</dbReference>
<dbReference type="AlphaFoldDB" id="D6SMG8"/>
<keyword evidence="13 14" id="KW-0472">Membrane</keyword>
<evidence type="ECO:0000313" key="19">
    <source>
        <dbReference type="EMBL" id="EFI35879.1"/>
    </source>
</evidence>
<feature type="binding site" evidence="16">
    <location>
        <position position="72"/>
    </location>
    <ligand>
        <name>Zn(2+)</name>
        <dbReference type="ChEBI" id="CHEBI:29105"/>
        <note>catalytic</note>
    </ligand>
</feature>
<protein>
    <recommendedName>
        <fullName evidence="14">Zinc metalloprotease</fullName>
    </recommendedName>
</protein>
<dbReference type="Pfam" id="PF00571">
    <property type="entry name" value="CBS"/>
    <property type="match status" value="2"/>
</dbReference>
<dbReference type="GO" id="GO:0006508">
    <property type="term" value="P:proteolysis"/>
    <property type="evidence" value="ECO:0007669"/>
    <property type="project" value="UniProtKB-KW"/>
</dbReference>
<feature type="transmembrane region" description="Helical" evidence="14">
    <location>
        <begin position="185"/>
        <end position="207"/>
    </location>
</feature>
<feature type="binding site" evidence="16">
    <location>
        <position position="68"/>
    </location>
    <ligand>
        <name>Zn(2+)</name>
        <dbReference type="ChEBI" id="CHEBI:29105"/>
        <note>catalytic</note>
    </ligand>
</feature>
<feature type="transmembrane region" description="Helical" evidence="14">
    <location>
        <begin position="137"/>
        <end position="164"/>
    </location>
</feature>
<evidence type="ECO:0000256" key="3">
    <source>
        <dbReference type="ARBA" id="ARBA00022475"/>
    </source>
</evidence>
<dbReference type="OrthoDB" id="9781963at2"/>
<sequence>MFGKSLNLFKIFGFQIKVDVSWLIIAVLVTWSLAVGFFPHFIEDLSPMGYWILGVIGALGLFFSILFHEFWHSWVARNYGVPIRGITLFIFGGVAEMEDDPQSPKSEFWIAIAGPLASIFLALVFFVLYNAAQFMELGAAGIILFMYLALINTILAVFNLIPAFPMDGGRILRAVLWKWKGDQRWATRIAANMGSMFGLVLIGIGILNMLTGNVVGGLWYFVIGIFIRYVAQNAYRQMMIKSAVAGARVRSLMKRPVYVSPDITLARLVEEYIYQFHFKMFPVVDQGKLLGCITTRQIGSIDRHQWGDTLVRHVYIPCSDNNTIHPNTDILYALNRMNQEGQSRMMVVDNGILMGMISLKDIMGYLSARMEIEGDRSFSD</sequence>
<dbReference type="GO" id="GO:0008237">
    <property type="term" value="F:metallopeptidase activity"/>
    <property type="evidence" value="ECO:0007669"/>
    <property type="project" value="UniProtKB-UniRule"/>
</dbReference>
<dbReference type="Pfam" id="PF02163">
    <property type="entry name" value="Peptidase_M50"/>
    <property type="match status" value="2"/>
</dbReference>
<evidence type="ECO:0000256" key="2">
    <source>
        <dbReference type="ARBA" id="ARBA00007931"/>
    </source>
</evidence>
<feature type="transmembrane region" description="Helical" evidence="14">
    <location>
        <begin position="20"/>
        <end position="38"/>
    </location>
</feature>
<evidence type="ECO:0000256" key="17">
    <source>
        <dbReference type="PROSITE-ProRule" id="PRU00703"/>
    </source>
</evidence>
<keyword evidence="12 17" id="KW-0129">CBS domain</keyword>
<keyword evidence="7" id="KW-0677">Repeat</keyword>
<feature type="transmembrane region" description="Helical" evidence="14">
    <location>
        <begin position="50"/>
        <end position="67"/>
    </location>
</feature>
<comment type="caution">
    <text evidence="19">The sequence shown here is derived from an EMBL/GenBank/DDBJ whole genome shotgun (WGS) entry which is preliminary data.</text>
</comment>
<name>D6SMG8_9BACT</name>
<feature type="domain" description="CBS" evidence="18">
    <location>
        <begin position="252"/>
        <end position="309"/>
    </location>
</feature>
<dbReference type="eggNOG" id="COG0517">
    <property type="taxonomic scope" value="Bacteria"/>
</dbReference>
<evidence type="ECO:0000313" key="20">
    <source>
        <dbReference type="Proteomes" id="UP000005496"/>
    </source>
</evidence>
<dbReference type="eggNOG" id="COG1994">
    <property type="taxonomic scope" value="Bacteria"/>
</dbReference>
<evidence type="ECO:0000256" key="4">
    <source>
        <dbReference type="ARBA" id="ARBA00022670"/>
    </source>
</evidence>
<evidence type="ECO:0000259" key="18">
    <source>
        <dbReference type="PROSITE" id="PS51371"/>
    </source>
</evidence>
<evidence type="ECO:0000256" key="1">
    <source>
        <dbReference type="ARBA" id="ARBA00004651"/>
    </source>
</evidence>
<keyword evidence="6 14" id="KW-0479">Metal-binding</keyword>
<dbReference type="PROSITE" id="PS51371">
    <property type="entry name" value="CBS"/>
    <property type="match status" value="2"/>
</dbReference>
<evidence type="ECO:0000256" key="6">
    <source>
        <dbReference type="ARBA" id="ARBA00022723"/>
    </source>
</evidence>
<evidence type="ECO:0000256" key="15">
    <source>
        <dbReference type="PIRSR" id="PIRSR006404-1"/>
    </source>
</evidence>
<evidence type="ECO:0000256" key="16">
    <source>
        <dbReference type="PIRSR" id="PIRSR006404-2"/>
    </source>
</evidence>
<proteinExistence type="inferred from homology"/>
<comment type="similarity">
    <text evidence="2 14">Belongs to the peptidase M50B family.</text>
</comment>
<dbReference type="CDD" id="cd06164">
    <property type="entry name" value="S2P-M50_SpoIVFB_CBS"/>
    <property type="match status" value="1"/>
</dbReference>
<dbReference type="InterPro" id="IPR046342">
    <property type="entry name" value="CBS_dom_sf"/>
</dbReference>